<evidence type="ECO:0000313" key="5">
    <source>
        <dbReference type="Proteomes" id="UP000032352"/>
    </source>
</evidence>
<dbReference type="KEGG" id="tvd:SG34_018515"/>
<dbReference type="InterPro" id="IPR017853">
    <property type="entry name" value="GH"/>
</dbReference>
<gene>
    <name evidence="4" type="ORF">SG34_018515</name>
</gene>
<dbReference type="AlphaFoldDB" id="A0AAE9Z1B2"/>
<dbReference type="InterPro" id="IPR001223">
    <property type="entry name" value="Glyco_hydro18_cat"/>
</dbReference>
<dbReference type="InterPro" id="IPR050542">
    <property type="entry name" value="Glycosyl_Hydrlase18_Chitinase"/>
</dbReference>
<organism evidence="4 5">
    <name type="scientific">Thalassomonas viridans</name>
    <dbReference type="NCBI Taxonomy" id="137584"/>
    <lineage>
        <taxon>Bacteria</taxon>
        <taxon>Pseudomonadati</taxon>
        <taxon>Pseudomonadota</taxon>
        <taxon>Gammaproteobacteria</taxon>
        <taxon>Alteromonadales</taxon>
        <taxon>Colwelliaceae</taxon>
        <taxon>Thalassomonas</taxon>
    </lineage>
</organism>
<keyword evidence="5" id="KW-1185">Reference proteome</keyword>
<reference evidence="4 5" key="2">
    <citation type="journal article" date="2022" name="Mar. Drugs">
        <title>Bioassay-Guided Fractionation Leads to the Detection of Cholic Acid Generated by the Rare Thalassomonas sp.</title>
        <authorList>
            <person name="Pheiffer F."/>
            <person name="Schneider Y.K."/>
            <person name="Hansen E.H."/>
            <person name="Andersen J.H."/>
            <person name="Isaksson J."/>
            <person name="Busche T."/>
            <person name="R C."/>
            <person name="Kalinowski J."/>
            <person name="Zyl L.V."/>
            <person name="Trindade M."/>
        </authorList>
    </citation>
    <scope>NUCLEOTIDE SEQUENCE [LARGE SCALE GENOMIC DNA]</scope>
    <source>
        <strain evidence="4 5">XOM25</strain>
    </source>
</reference>
<name>A0AAE9Z1B2_9GAMM</name>
<evidence type="ECO:0000259" key="3">
    <source>
        <dbReference type="PROSITE" id="PS51910"/>
    </source>
</evidence>
<protein>
    <recommendedName>
        <fullName evidence="3">GH18 domain-containing protein</fullName>
    </recommendedName>
</protein>
<dbReference type="SUPFAM" id="SSF51445">
    <property type="entry name" value="(Trans)glycosidases"/>
    <property type="match status" value="1"/>
</dbReference>
<dbReference type="PANTHER" id="PTHR45708:SF49">
    <property type="entry name" value="ENDOCHITINASE"/>
    <property type="match status" value="1"/>
</dbReference>
<evidence type="ECO:0000256" key="1">
    <source>
        <dbReference type="ARBA" id="ARBA00022801"/>
    </source>
</evidence>
<dbReference type="Pfam" id="PF00704">
    <property type="entry name" value="Glyco_hydro_18"/>
    <property type="match status" value="1"/>
</dbReference>
<keyword evidence="1" id="KW-0378">Hydrolase</keyword>
<dbReference type="Gene3D" id="3.20.20.80">
    <property type="entry name" value="Glycosidases"/>
    <property type="match status" value="1"/>
</dbReference>
<proteinExistence type="predicted"/>
<dbReference type="EMBL" id="CP059733">
    <property type="protein sequence ID" value="WDE03383.1"/>
    <property type="molecule type" value="Genomic_DNA"/>
</dbReference>
<dbReference type="Proteomes" id="UP000032352">
    <property type="component" value="Chromosome"/>
</dbReference>
<reference evidence="4 5" key="1">
    <citation type="journal article" date="2015" name="Genome Announc.">
        <title>Draft Genome Sequences of Marine Isolates of Thalassomonas viridans and Thalassomonas actiniarum.</title>
        <authorList>
            <person name="Olonade I."/>
            <person name="van Zyl L.J."/>
            <person name="Trindade M."/>
        </authorList>
    </citation>
    <scope>NUCLEOTIDE SEQUENCE [LARGE SCALE GENOMIC DNA]</scope>
    <source>
        <strain evidence="4 5">XOM25</strain>
    </source>
</reference>
<evidence type="ECO:0000313" key="4">
    <source>
        <dbReference type="EMBL" id="WDE03383.1"/>
    </source>
</evidence>
<feature type="domain" description="GH18" evidence="3">
    <location>
        <begin position="4"/>
        <end position="285"/>
    </location>
</feature>
<accession>A0AAE9Z1B2</accession>
<dbReference type="PANTHER" id="PTHR45708">
    <property type="entry name" value="ENDOCHITINASE"/>
    <property type="match status" value="1"/>
</dbReference>
<evidence type="ECO:0000256" key="2">
    <source>
        <dbReference type="ARBA" id="ARBA00023295"/>
    </source>
</evidence>
<dbReference type="RefSeq" id="WP_044837355.1">
    <property type="nucleotide sequence ID" value="NZ_CP059733.1"/>
</dbReference>
<keyword evidence="2" id="KW-0326">Glycosidase</keyword>
<sequence>MKPGFMTGYLESSGNITFTEAAAQGYDTLIMAFGRIDGSDIGIDNGTFNPSPTPDKLRADIRHAKTEGAENILFSVGGATHNTYNPGTTPPEEIAGSLVKFLNEYGFTGVDFDLEVNCDASYLCRLCREIRKCDNSLMLTAAPQINQTEHGSDLFLVAGADHRIYDLAIENRQFDRLFIQAYNNPWPEVSGYNETELGFIPAAFNNLKRTIPEETLIAIGQPASIKGAGTSIFHGPNAGNNIYQGISKQYQMICKDPQFGGIMEWSINWDKAAGYPFIRAVRNIN</sequence>
<dbReference type="GO" id="GO:0016798">
    <property type="term" value="F:hydrolase activity, acting on glycosyl bonds"/>
    <property type="evidence" value="ECO:0007669"/>
    <property type="project" value="UniProtKB-KW"/>
</dbReference>
<dbReference type="PROSITE" id="PS51910">
    <property type="entry name" value="GH18_2"/>
    <property type="match status" value="1"/>
</dbReference>
<dbReference type="GO" id="GO:0005975">
    <property type="term" value="P:carbohydrate metabolic process"/>
    <property type="evidence" value="ECO:0007669"/>
    <property type="project" value="InterPro"/>
</dbReference>